<sequence>MGLSRTSEYETIELTARDSGRLVKTLWLRADDIPVQQPIHRVIFHALFLFFAYGGFR</sequence>
<gene>
    <name evidence="1" type="ORF">M406DRAFT_320839</name>
</gene>
<dbReference type="Proteomes" id="UP000803844">
    <property type="component" value="Unassembled WGS sequence"/>
</dbReference>
<dbReference type="EMBL" id="MU032345">
    <property type="protein sequence ID" value="KAF3768283.1"/>
    <property type="molecule type" value="Genomic_DNA"/>
</dbReference>
<organism evidence="1 2">
    <name type="scientific">Cryphonectria parasitica (strain ATCC 38755 / EP155)</name>
    <dbReference type="NCBI Taxonomy" id="660469"/>
    <lineage>
        <taxon>Eukaryota</taxon>
        <taxon>Fungi</taxon>
        <taxon>Dikarya</taxon>
        <taxon>Ascomycota</taxon>
        <taxon>Pezizomycotina</taxon>
        <taxon>Sordariomycetes</taxon>
        <taxon>Sordariomycetidae</taxon>
        <taxon>Diaporthales</taxon>
        <taxon>Cryphonectriaceae</taxon>
        <taxon>Cryphonectria-Endothia species complex</taxon>
        <taxon>Cryphonectria</taxon>
    </lineage>
</organism>
<evidence type="ECO:0000313" key="1">
    <source>
        <dbReference type="EMBL" id="KAF3768283.1"/>
    </source>
</evidence>
<protein>
    <submittedName>
        <fullName evidence="1">Uncharacterized protein</fullName>
    </submittedName>
</protein>
<dbReference type="GeneID" id="63836571"/>
<proteinExistence type="predicted"/>
<reference evidence="1" key="1">
    <citation type="journal article" date="2020" name="Phytopathology">
        <title>Genome sequence of the chestnut blight fungus Cryphonectria parasitica EP155: A fundamental resource for an archetypical invasive plant pathogen.</title>
        <authorList>
            <person name="Crouch J.A."/>
            <person name="Dawe A."/>
            <person name="Aerts A."/>
            <person name="Barry K."/>
            <person name="Churchill A.C.L."/>
            <person name="Grimwood J."/>
            <person name="Hillman B."/>
            <person name="Milgroom M.G."/>
            <person name="Pangilinan J."/>
            <person name="Smith M."/>
            <person name="Salamov A."/>
            <person name="Schmutz J."/>
            <person name="Yadav J."/>
            <person name="Grigoriev I.V."/>
            <person name="Nuss D."/>
        </authorList>
    </citation>
    <scope>NUCLEOTIDE SEQUENCE</scope>
    <source>
        <strain evidence="1">EP155</strain>
    </source>
</reference>
<accession>A0A9P4Y7Q9</accession>
<dbReference type="RefSeq" id="XP_040779244.1">
    <property type="nucleotide sequence ID" value="XM_040919442.1"/>
</dbReference>
<dbReference type="OrthoDB" id="5243844at2759"/>
<evidence type="ECO:0000313" key="2">
    <source>
        <dbReference type="Proteomes" id="UP000803844"/>
    </source>
</evidence>
<keyword evidence="2" id="KW-1185">Reference proteome</keyword>
<dbReference type="AlphaFoldDB" id="A0A9P4Y7Q9"/>
<comment type="caution">
    <text evidence="1">The sequence shown here is derived from an EMBL/GenBank/DDBJ whole genome shotgun (WGS) entry which is preliminary data.</text>
</comment>
<name>A0A9P4Y7Q9_CRYP1</name>